<comment type="similarity">
    <text evidence="1">Belongs to the arylamine N-acetyltransferase family.</text>
</comment>
<dbReference type="Proteomes" id="UP001152320">
    <property type="component" value="Chromosome 18"/>
</dbReference>
<dbReference type="EC" id="2.3.1.5" evidence="2"/>
<name>A0A9Q1BFD4_HOLLE</name>
<evidence type="ECO:0000256" key="3">
    <source>
        <dbReference type="SAM" id="MobiDB-lite"/>
    </source>
</evidence>
<comment type="caution">
    <text evidence="4">The sequence shown here is derived from an EMBL/GenBank/DDBJ whole genome shotgun (WGS) entry which is preliminary data.</text>
</comment>
<feature type="compositionally biased region" description="Polar residues" evidence="3">
    <location>
        <begin position="44"/>
        <end position="56"/>
    </location>
</feature>
<evidence type="ECO:0000256" key="2">
    <source>
        <dbReference type="ARBA" id="ARBA00012701"/>
    </source>
</evidence>
<feature type="region of interest" description="Disordered" evidence="3">
    <location>
        <begin position="44"/>
        <end position="67"/>
    </location>
</feature>
<sequence length="374" mass="43684">MLANSYCFSTSLVATHSLLYIMSRHTNSDDASSRRLSQMLRMTSATENGRHSQIQDSTSSTTTSIPDKQASENMDLFYPLTRDEALSFVENKLHIPDPEAFFRNNKQHFLNHLVERLNQVIPFTNMHFFTSTPFCNLTSEDYKQHIFSDLGGICIWINPFTKALLEQLGYKAYHVCGNNPGDTRNDTHISTIACDVSYPGSRHLVDPGTRRPLCAAIPLDFEKESPAYKFHFMKSKFFWREGDILVWCAQSSQRVPESQVMYDSNGEKWQIQVTYWLKEKTTWHRYRGLWQKFGNVSPQTFRHPFNGLVFFAYLKDQIVSILGFKDNIAVIFYKEDSYRKVHMTRTELMNFFQKHYPQYPARMLQEVFQSCQLQ</sequence>
<dbReference type="EMBL" id="JAIZAY010000018">
    <property type="protein sequence ID" value="KAJ8024545.1"/>
    <property type="molecule type" value="Genomic_DNA"/>
</dbReference>
<accession>A0A9Q1BFD4</accession>
<dbReference type="InterPro" id="IPR038765">
    <property type="entry name" value="Papain-like_cys_pep_sf"/>
</dbReference>
<dbReference type="SUPFAM" id="SSF54001">
    <property type="entry name" value="Cysteine proteinases"/>
    <property type="match status" value="1"/>
</dbReference>
<dbReference type="InterPro" id="IPR001447">
    <property type="entry name" value="Arylamine_N-AcTrfase"/>
</dbReference>
<dbReference type="AlphaFoldDB" id="A0A9Q1BFD4"/>
<reference evidence="4" key="1">
    <citation type="submission" date="2021-10" db="EMBL/GenBank/DDBJ databases">
        <title>Tropical sea cucumber genome reveals ecological adaptation and Cuvierian tubules defense mechanism.</title>
        <authorList>
            <person name="Chen T."/>
        </authorList>
    </citation>
    <scope>NUCLEOTIDE SEQUENCE</scope>
    <source>
        <strain evidence="4">Nanhai2018</strain>
        <tissue evidence="4">Muscle</tissue>
    </source>
</reference>
<dbReference type="GO" id="GO:0004060">
    <property type="term" value="F:arylamine N-acetyltransferase activity"/>
    <property type="evidence" value="ECO:0007669"/>
    <property type="project" value="UniProtKB-EC"/>
</dbReference>
<evidence type="ECO:0000256" key="1">
    <source>
        <dbReference type="ARBA" id="ARBA00006547"/>
    </source>
</evidence>
<dbReference type="InterPro" id="IPR053710">
    <property type="entry name" value="Arylamine_NAT_domain_sf"/>
</dbReference>
<dbReference type="Gene3D" id="3.30.2140.20">
    <property type="match status" value="1"/>
</dbReference>
<organism evidence="4 5">
    <name type="scientific">Holothuria leucospilota</name>
    <name type="common">Black long sea cucumber</name>
    <name type="synonym">Mertensiothuria leucospilota</name>
    <dbReference type="NCBI Taxonomy" id="206669"/>
    <lineage>
        <taxon>Eukaryota</taxon>
        <taxon>Metazoa</taxon>
        <taxon>Echinodermata</taxon>
        <taxon>Eleutherozoa</taxon>
        <taxon>Echinozoa</taxon>
        <taxon>Holothuroidea</taxon>
        <taxon>Aspidochirotacea</taxon>
        <taxon>Aspidochirotida</taxon>
        <taxon>Holothuriidae</taxon>
        <taxon>Holothuria</taxon>
    </lineage>
</organism>
<gene>
    <name evidence="4" type="ORF">HOLleu_34479</name>
</gene>
<dbReference type="OrthoDB" id="10488667at2759"/>
<dbReference type="Pfam" id="PF00797">
    <property type="entry name" value="Acetyltransf_2"/>
    <property type="match status" value="1"/>
</dbReference>
<proteinExistence type="inferred from homology"/>
<evidence type="ECO:0000313" key="4">
    <source>
        <dbReference type="EMBL" id="KAJ8024545.1"/>
    </source>
</evidence>
<protein>
    <recommendedName>
        <fullName evidence="2">arylamine N-acetyltransferase</fullName>
        <ecNumber evidence="2">2.3.1.5</ecNumber>
    </recommendedName>
</protein>
<evidence type="ECO:0000313" key="5">
    <source>
        <dbReference type="Proteomes" id="UP001152320"/>
    </source>
</evidence>
<keyword evidence="5" id="KW-1185">Reference proteome</keyword>